<dbReference type="InterPro" id="IPR038765">
    <property type="entry name" value="Papain-like_cys_pep_sf"/>
</dbReference>
<comment type="similarity">
    <text evidence="1">Belongs to the peptidase C19 family.</text>
</comment>
<dbReference type="Proteomes" id="UP000005226">
    <property type="component" value="Chromosome 15"/>
</dbReference>
<dbReference type="GO" id="GO:0006508">
    <property type="term" value="P:proteolysis"/>
    <property type="evidence" value="ECO:0007669"/>
    <property type="project" value="UniProtKB-KW"/>
</dbReference>
<sequence>VLHSALNVRLPEDELQTAIELSLQESHNAQQEEKDLNSAEENLARIKRVKRSEGQTDMSSPADWIRQDDWPVGIRNVGNTCWFSAVIQSLFHLPVFRRLVLNYRLSERILEKCKSHSDKRNIAFMQELRCLFALMVGSTRRFVDPSAAVELLRDAFRTSEAQQDVSEFSHKLLDWLEDAFQLAANGREKSMVGPSQLLYADDQFQFCCSPLLLSSGKTLCNIEQFGQYPLQVNGFNNLYECLEGAMVEKEIESLHSDHSIPSGRERWFKKLPPVLTFELSRFEFNTQLGRPEKIHKKLEFPPIIHMDRYLHKNIEQMHERRRDVKKLKDQLAALQQELECYRNYGSGPTKYPLADMLQFVLEFATTKPINVTAAEDPRPSSPSPSQQNVRFYRTPIYKPFTQCRPPIECPPHPAPHSITDEELHFVKTCLQRWRAEVENDINELKANIDRLSQMLESMYSDNRLCQVPYRLHAVLVHEGQASAGHYWAYIYDHANQRWMKYNDINISESSWEELERDSFGGMTNASAYCLMYIDDRLPNLITDDTDDETGQVLHGLDSLPSVLRRYVSEDNRWFQQELSEWEEQICQTASPQGESTSSAEPPAPCPDHLPQTVVEPAPQSGPPSEEPEQRPSSEPHPEPEPEQEMGDNLEQRHTENEVSEVDIPNVGRITVRADADGYNEEMMLTPAMQGVILAIAKARQTFDTEGPEAGLIKAFHEEYSRLYELSLEETSPQEDARLQHVLVYFFQNKAPKRIVERTLLEQFTDRNLSFDERSISIMREARSKLRLIKPEDMDMDEYLQWHDDYKLFRTVFVYLLTGLEHYQNRKMREALTYLTHAYEINTTLLKKGEKFAVEQTVITLFRRKCLTALNESATQLFCSGTEASVDEGVAIMDEVVIPCLHLMSRDPALSQEDQEAMERVRSHWCSCLSRSMDGENLLQVKLGEFLPRVLDSSADAVVLKDPPQVHVNQAYDLCSRLAAVMESIHKSSVVAVK</sequence>
<feature type="coiled-coil region" evidence="2">
    <location>
        <begin position="317"/>
        <end position="344"/>
    </location>
</feature>
<reference evidence="5" key="2">
    <citation type="submission" date="2025-08" db="UniProtKB">
        <authorList>
            <consortium name="Ensembl"/>
        </authorList>
    </citation>
    <scope>IDENTIFICATION</scope>
</reference>
<dbReference type="AlphaFoldDB" id="A0A674P0Q3"/>
<evidence type="ECO:0000313" key="6">
    <source>
        <dbReference type="Proteomes" id="UP000005226"/>
    </source>
</evidence>
<feature type="domain" description="USP" evidence="4">
    <location>
        <begin position="72"/>
        <end position="535"/>
    </location>
</feature>
<dbReference type="InterPro" id="IPR001394">
    <property type="entry name" value="Peptidase_C19_UCH"/>
</dbReference>
<dbReference type="InterPro" id="IPR028889">
    <property type="entry name" value="USP"/>
</dbReference>
<gene>
    <name evidence="5" type="primary">usp28</name>
</gene>
<name>A0A674P0Q3_TAKRU</name>
<dbReference type="GeneTree" id="ENSGT00940000157670"/>
<evidence type="ECO:0000313" key="5">
    <source>
        <dbReference type="Ensembl" id="ENSTRUP00000079509.1"/>
    </source>
</evidence>
<dbReference type="GO" id="GO:0016579">
    <property type="term" value="P:protein deubiquitination"/>
    <property type="evidence" value="ECO:0007669"/>
    <property type="project" value="InterPro"/>
</dbReference>
<keyword evidence="2" id="KW-0175">Coiled coil</keyword>
<reference evidence="5" key="3">
    <citation type="submission" date="2025-09" db="UniProtKB">
        <authorList>
            <consortium name="Ensembl"/>
        </authorList>
    </citation>
    <scope>IDENTIFICATION</scope>
</reference>
<evidence type="ECO:0000256" key="3">
    <source>
        <dbReference type="SAM" id="MobiDB-lite"/>
    </source>
</evidence>
<dbReference type="GO" id="GO:0005634">
    <property type="term" value="C:nucleus"/>
    <property type="evidence" value="ECO:0007669"/>
    <property type="project" value="TreeGrafter"/>
</dbReference>
<dbReference type="PANTHER" id="PTHR24006">
    <property type="entry name" value="UBIQUITIN CARBOXYL-TERMINAL HYDROLASE"/>
    <property type="match status" value="1"/>
</dbReference>
<dbReference type="GO" id="GO:0004843">
    <property type="term" value="F:cysteine-type deubiquitinase activity"/>
    <property type="evidence" value="ECO:0007669"/>
    <property type="project" value="UniProtKB-UniRule"/>
</dbReference>
<dbReference type="Pfam" id="PF00443">
    <property type="entry name" value="UCH"/>
    <property type="match status" value="1"/>
</dbReference>
<proteinExistence type="inferred from homology"/>
<dbReference type="PROSITE" id="PS00973">
    <property type="entry name" value="USP_2"/>
    <property type="match status" value="1"/>
</dbReference>
<feature type="compositionally biased region" description="Polar residues" evidence="3">
    <location>
        <begin position="586"/>
        <end position="599"/>
    </location>
</feature>
<comment type="catalytic activity">
    <reaction evidence="1">
        <text>Thiol-dependent hydrolysis of ester, thioester, amide, peptide and isopeptide bonds formed by the C-terminal Gly of ubiquitin (a 76-residue protein attached to proteins as an intracellular targeting signal).</text>
        <dbReference type="EC" id="3.4.19.12"/>
    </reaction>
</comment>
<dbReference type="Ensembl" id="ENSTRUT00000091489.1">
    <property type="protein sequence ID" value="ENSTRUP00000079509.1"/>
    <property type="gene ID" value="ENSTRUG00000012940.3"/>
</dbReference>
<dbReference type="CDD" id="cd02665">
    <property type="entry name" value="Peptidase_C19I"/>
    <property type="match status" value="1"/>
</dbReference>
<keyword evidence="1" id="KW-0833">Ubl conjugation pathway</keyword>
<dbReference type="Gene3D" id="3.90.70.10">
    <property type="entry name" value="Cysteine proteinases"/>
    <property type="match status" value="1"/>
</dbReference>
<feature type="coiled-coil region" evidence="2">
    <location>
        <begin position="434"/>
        <end position="461"/>
    </location>
</feature>
<dbReference type="PANTHER" id="PTHR24006:SF678">
    <property type="entry name" value="UBIQUITIN CARBOXYL-TERMINAL HYDROLASE 28"/>
    <property type="match status" value="1"/>
</dbReference>
<evidence type="ECO:0000256" key="2">
    <source>
        <dbReference type="SAM" id="Coils"/>
    </source>
</evidence>
<keyword evidence="6" id="KW-1185">Reference proteome</keyword>
<feature type="compositionally biased region" description="Basic and acidic residues" evidence="3">
    <location>
        <begin position="627"/>
        <end position="639"/>
    </location>
</feature>
<keyword evidence="1" id="KW-0378">Hydrolase</keyword>
<dbReference type="EC" id="3.4.19.12" evidence="1"/>
<dbReference type="GO" id="GO:0000077">
    <property type="term" value="P:DNA damage checkpoint signaling"/>
    <property type="evidence" value="ECO:0007669"/>
    <property type="project" value="TreeGrafter"/>
</dbReference>
<keyword evidence="1" id="KW-0645">Protease</keyword>
<accession>A0A674P0Q3</accession>
<dbReference type="InterPro" id="IPR050164">
    <property type="entry name" value="Peptidase_C19"/>
</dbReference>
<dbReference type="PROSITE" id="PS50235">
    <property type="entry name" value="USP_3"/>
    <property type="match status" value="1"/>
</dbReference>
<organism evidence="5 6">
    <name type="scientific">Takifugu rubripes</name>
    <name type="common">Japanese pufferfish</name>
    <name type="synonym">Fugu rubripes</name>
    <dbReference type="NCBI Taxonomy" id="31033"/>
    <lineage>
        <taxon>Eukaryota</taxon>
        <taxon>Metazoa</taxon>
        <taxon>Chordata</taxon>
        <taxon>Craniata</taxon>
        <taxon>Vertebrata</taxon>
        <taxon>Euteleostomi</taxon>
        <taxon>Actinopterygii</taxon>
        <taxon>Neopterygii</taxon>
        <taxon>Teleostei</taxon>
        <taxon>Neoteleostei</taxon>
        <taxon>Acanthomorphata</taxon>
        <taxon>Eupercaria</taxon>
        <taxon>Tetraodontiformes</taxon>
        <taxon>Tetradontoidea</taxon>
        <taxon>Tetraodontidae</taxon>
        <taxon>Takifugu</taxon>
    </lineage>
</organism>
<dbReference type="PROSITE" id="PS00972">
    <property type="entry name" value="USP_1"/>
    <property type="match status" value="1"/>
</dbReference>
<dbReference type="GO" id="GO:0005829">
    <property type="term" value="C:cytosol"/>
    <property type="evidence" value="ECO:0007669"/>
    <property type="project" value="TreeGrafter"/>
</dbReference>
<evidence type="ECO:0000259" key="4">
    <source>
        <dbReference type="PROSITE" id="PS50235"/>
    </source>
</evidence>
<protein>
    <recommendedName>
        <fullName evidence="1">Ubiquitin carboxyl-terminal hydrolase</fullName>
        <ecNumber evidence="1">3.4.19.12</ecNumber>
    </recommendedName>
</protein>
<evidence type="ECO:0000256" key="1">
    <source>
        <dbReference type="RuleBase" id="RU366025"/>
    </source>
</evidence>
<reference evidence="5 6" key="1">
    <citation type="journal article" date="2011" name="Genome Biol. Evol.">
        <title>Integration of the genetic map and genome assembly of fugu facilitates insights into distinct features of genome evolution in teleosts and mammals.</title>
        <authorList>
            <person name="Kai W."/>
            <person name="Kikuchi K."/>
            <person name="Tohari S."/>
            <person name="Chew A.K."/>
            <person name="Tay A."/>
            <person name="Fujiwara A."/>
            <person name="Hosoya S."/>
            <person name="Suetake H."/>
            <person name="Naruse K."/>
            <person name="Brenner S."/>
            <person name="Suzuki Y."/>
            <person name="Venkatesh B."/>
        </authorList>
    </citation>
    <scope>NUCLEOTIDE SEQUENCE [LARGE SCALE GENOMIC DNA]</scope>
</reference>
<dbReference type="InterPro" id="IPR018200">
    <property type="entry name" value="USP_CS"/>
</dbReference>
<dbReference type="SUPFAM" id="SSF54001">
    <property type="entry name" value="Cysteine proteinases"/>
    <property type="match status" value="1"/>
</dbReference>
<feature type="region of interest" description="Disordered" evidence="3">
    <location>
        <begin position="586"/>
        <end position="665"/>
    </location>
</feature>
<keyword evidence="1" id="KW-0788">Thiol protease</keyword>